<evidence type="ECO:0000259" key="3">
    <source>
        <dbReference type="PROSITE" id="PS51074"/>
    </source>
</evidence>
<dbReference type="STRING" id="5874.Q4UBS8"/>
<dbReference type="Gene3D" id="3.10.660.10">
    <property type="entry name" value="DPH Zinc finger"/>
    <property type="match status" value="1"/>
</dbReference>
<dbReference type="InterPro" id="IPR007872">
    <property type="entry name" value="DPH_MB_dom"/>
</dbReference>
<reference evidence="4 7" key="1">
    <citation type="journal article" date="2005" name="Science">
        <title>Genome of the host-cell transforming parasite Theileria annulata compared with T. parva.</title>
        <authorList>
            <person name="Pain A."/>
            <person name="Renauld H."/>
            <person name="Berriman M."/>
            <person name="Murphy L."/>
            <person name="Yeats C.A."/>
            <person name="Weir W."/>
            <person name="Kerhornou A."/>
            <person name="Aslett M."/>
            <person name="Bishop R."/>
            <person name="Bouchier C."/>
            <person name="Cochet M."/>
            <person name="Coulson R.M.R."/>
            <person name="Cronin A."/>
            <person name="de Villiers E.P."/>
            <person name="Fraser A."/>
            <person name="Fosker N."/>
            <person name="Gardner M."/>
            <person name="Goble A."/>
            <person name="Griffiths-Jones S."/>
            <person name="Harris D.E."/>
            <person name="Katzer F."/>
            <person name="Larke N."/>
            <person name="Lord A."/>
            <person name="Maser P."/>
            <person name="McKellar S."/>
            <person name="Mooney P."/>
            <person name="Morton F."/>
            <person name="Nene V."/>
            <person name="O'Neil S."/>
            <person name="Price C."/>
            <person name="Quail M.A."/>
            <person name="Rabbinowitsch E."/>
            <person name="Rawlings N.D."/>
            <person name="Rutter S."/>
            <person name="Saunders D."/>
            <person name="Seeger K."/>
            <person name="Shah T."/>
            <person name="Squares R."/>
            <person name="Squares S."/>
            <person name="Tivey A."/>
            <person name="Walker A.R."/>
            <person name="Woodward J."/>
            <person name="Dobbelaere D.A.E."/>
            <person name="Langsley G."/>
            <person name="Rajandream M.A."/>
            <person name="McKeever D."/>
            <person name="Shiels B."/>
            <person name="Tait A."/>
            <person name="Barrell B.G."/>
            <person name="Hall N."/>
        </authorList>
    </citation>
    <scope>NUCLEOTIDE SEQUENCE [LARGE SCALE GENOMIC DNA]</scope>
    <source>
        <strain evidence="7">Ankara</strain>
        <strain evidence="4">Ankara isolate clone C9</strain>
    </source>
</reference>
<dbReference type="Proteomes" id="UP000001950">
    <property type="component" value="Chromosome 3"/>
</dbReference>
<protein>
    <submittedName>
        <fullName evidence="5">CSL zinc finger containing protein, putative</fullName>
    </submittedName>
</protein>
<keyword evidence="7" id="KW-1185">Reference proteome</keyword>
<dbReference type="GeneID" id="3864942"/>
<proteinExistence type="predicted"/>
<dbReference type="OrthoDB" id="66964at2759"/>
<evidence type="ECO:0000313" key="5">
    <source>
        <dbReference type="EMBL" id="SVP92842.1"/>
    </source>
</evidence>
<dbReference type="SUPFAM" id="SSF144217">
    <property type="entry name" value="CSL zinc finger"/>
    <property type="match status" value="1"/>
</dbReference>
<dbReference type="FunCoup" id="Q4UBS8">
    <property type="interactions" value="196"/>
</dbReference>
<dbReference type="EMBL" id="CR940352">
    <property type="protein sequence ID" value="CAI75723.1"/>
    <property type="molecule type" value="Genomic_DNA"/>
</dbReference>
<name>Q4UBS8_THEAN</name>
<dbReference type="Pfam" id="PF05207">
    <property type="entry name" value="Zn_ribbon_CSL"/>
    <property type="match status" value="1"/>
</dbReference>
<reference evidence="5" key="2">
    <citation type="submission" date="2018-07" db="EMBL/GenBank/DDBJ databases">
        <authorList>
            <person name="Quirk P.G."/>
            <person name="Krulwich T.A."/>
        </authorList>
    </citation>
    <scope>NUCLEOTIDE SEQUENCE</scope>
    <source>
        <strain evidence="5">Anand</strain>
    </source>
</reference>
<evidence type="ECO:0000256" key="1">
    <source>
        <dbReference type="ARBA" id="ARBA00022723"/>
    </source>
</evidence>
<accession>Q4UBS8</accession>
<dbReference type="KEGG" id="tan:TA04920"/>
<evidence type="ECO:0000313" key="7">
    <source>
        <dbReference type="Proteomes" id="UP000001950"/>
    </source>
</evidence>
<gene>
    <name evidence="4" type="ORF">TA04920</name>
    <name evidence="6" type="ORF">TAT_000263700</name>
    <name evidence="5" type="ORF">TAV_000264000</name>
</gene>
<dbReference type="EMBL" id="UIVS01000003">
    <property type="protein sequence ID" value="SVP92842.1"/>
    <property type="molecule type" value="Genomic_DNA"/>
</dbReference>
<evidence type="ECO:0000256" key="2">
    <source>
        <dbReference type="ARBA" id="ARBA00023004"/>
    </source>
</evidence>
<sequence length="101" mass="11476">MSSTILNSVNSLDYSLEVESDENFGKFTDQLVYEVVKLSECDYDPETETFYYLCPCGDIFEITVEDLLKGNLISECPSCSLRIRIDLKPGDLDQYVNVKTP</sequence>
<dbReference type="GO" id="GO:0046872">
    <property type="term" value="F:metal ion binding"/>
    <property type="evidence" value="ECO:0007669"/>
    <property type="project" value="UniProtKB-KW"/>
</dbReference>
<organism evidence="4 7">
    <name type="scientific">Theileria annulata</name>
    <dbReference type="NCBI Taxonomy" id="5874"/>
    <lineage>
        <taxon>Eukaryota</taxon>
        <taxon>Sar</taxon>
        <taxon>Alveolata</taxon>
        <taxon>Apicomplexa</taxon>
        <taxon>Aconoidasida</taxon>
        <taxon>Piroplasmida</taxon>
        <taxon>Theileriidae</taxon>
        <taxon>Theileria</taxon>
    </lineage>
</organism>
<dbReference type="InterPro" id="IPR036671">
    <property type="entry name" value="DPH_MB_sf"/>
</dbReference>
<dbReference type="AlphaFoldDB" id="Q4UBS8"/>
<keyword evidence="2" id="KW-0408">Iron</keyword>
<dbReference type="VEuPathDB" id="PiroplasmaDB:TA04920"/>
<keyword evidence="1" id="KW-0479">Metal-binding</keyword>
<evidence type="ECO:0000313" key="4">
    <source>
        <dbReference type="EMBL" id="CAI75723.1"/>
    </source>
</evidence>
<feature type="domain" description="DPH-type MB" evidence="3">
    <location>
        <begin position="32"/>
        <end position="88"/>
    </location>
</feature>
<dbReference type="eggNOG" id="KOG2923">
    <property type="taxonomic scope" value="Eukaryota"/>
</dbReference>
<dbReference type="EMBL" id="UIVT01000003">
    <property type="protein sequence ID" value="SVP93644.1"/>
    <property type="molecule type" value="Genomic_DNA"/>
</dbReference>
<evidence type="ECO:0000313" key="6">
    <source>
        <dbReference type="EMBL" id="SVP93644.1"/>
    </source>
</evidence>
<dbReference type="RefSeq" id="XP_955199.1">
    <property type="nucleotide sequence ID" value="XM_950106.1"/>
</dbReference>
<dbReference type="PROSITE" id="PS51074">
    <property type="entry name" value="DPH_MB"/>
    <property type="match status" value="1"/>
</dbReference>
<dbReference type="InParanoid" id="Q4UBS8"/>
<dbReference type="OMA" id="IYDPDMF"/>